<dbReference type="Proteomes" id="UP000187941">
    <property type="component" value="Chromosome"/>
</dbReference>
<dbReference type="RefSeq" id="WP_077133122.1">
    <property type="nucleotide sequence ID" value="NZ_CP014263.1"/>
</dbReference>
<dbReference type="STRING" id="1178516.AWR27_21510"/>
<keyword evidence="2" id="KW-1185">Reference proteome</keyword>
<evidence type="ECO:0000313" key="2">
    <source>
        <dbReference type="Proteomes" id="UP000187941"/>
    </source>
</evidence>
<evidence type="ECO:0000313" key="1">
    <source>
        <dbReference type="EMBL" id="AQG81656.1"/>
    </source>
</evidence>
<proteinExistence type="predicted"/>
<reference evidence="1 2" key="1">
    <citation type="submission" date="2016-01" db="EMBL/GenBank/DDBJ databases">
        <authorList>
            <person name="Oliw E.H."/>
        </authorList>
    </citation>
    <scope>NUCLEOTIDE SEQUENCE [LARGE SCALE GENOMIC DNA]</scope>
    <source>
        <strain evidence="1 2">DY10</strain>
    </source>
</reference>
<accession>A0A1P9X1Y9</accession>
<sequence length="115" mass="13629">MKKTGWKKQREQIKEKLIRSRQQRAEKLYGKQIGMIDDWMRNSDLPYTDWEFDGDNLYVYVSSKEYQLARDVKENEVSGLYGIEMYTLSDLVEAIAGFDLVTKELKNLEMVDSFK</sequence>
<organism evidence="1 2">
    <name type="scientific">Spirosoma montaniterrae</name>
    <dbReference type="NCBI Taxonomy" id="1178516"/>
    <lineage>
        <taxon>Bacteria</taxon>
        <taxon>Pseudomonadati</taxon>
        <taxon>Bacteroidota</taxon>
        <taxon>Cytophagia</taxon>
        <taxon>Cytophagales</taxon>
        <taxon>Cytophagaceae</taxon>
        <taxon>Spirosoma</taxon>
    </lineage>
</organism>
<gene>
    <name evidence="1" type="ORF">AWR27_21510</name>
</gene>
<dbReference type="EMBL" id="CP014263">
    <property type="protein sequence ID" value="AQG81656.1"/>
    <property type="molecule type" value="Genomic_DNA"/>
</dbReference>
<dbReference type="KEGG" id="smon:AWR27_21510"/>
<protein>
    <submittedName>
        <fullName evidence="1">Uncharacterized protein</fullName>
    </submittedName>
</protein>
<name>A0A1P9X1Y9_9BACT</name>
<dbReference type="AlphaFoldDB" id="A0A1P9X1Y9"/>